<dbReference type="STRING" id="1184267.A11Q_2040"/>
<comment type="similarity">
    <text evidence="1">Belongs to the transglycosylase Slt family.</text>
</comment>
<dbReference type="EMBL" id="CP003537">
    <property type="protein sequence ID" value="AGH96256.1"/>
    <property type="molecule type" value="Genomic_DNA"/>
</dbReference>
<dbReference type="CDD" id="cd16894">
    <property type="entry name" value="MltD-like"/>
    <property type="match status" value="1"/>
</dbReference>
<dbReference type="PANTHER" id="PTHR37423">
    <property type="entry name" value="SOLUBLE LYTIC MUREIN TRANSGLYCOSYLASE-RELATED"/>
    <property type="match status" value="1"/>
</dbReference>
<name>M4VDY9_9BACT</name>
<dbReference type="InterPro" id="IPR023346">
    <property type="entry name" value="Lysozyme-like_dom_sf"/>
</dbReference>
<dbReference type="HOGENOM" id="CLU_027327_1_0_7"/>
<dbReference type="SUPFAM" id="SSF53955">
    <property type="entry name" value="Lysozyme-like"/>
    <property type="match status" value="1"/>
</dbReference>
<dbReference type="PATRIC" id="fig|1184267.3.peg.2065"/>
<dbReference type="KEGG" id="bex:A11Q_2040"/>
<feature type="domain" description="Transglycosylase SLT" evidence="2">
    <location>
        <begin position="110"/>
        <end position="208"/>
    </location>
</feature>
<dbReference type="Pfam" id="PF01464">
    <property type="entry name" value="SLT"/>
    <property type="match status" value="1"/>
</dbReference>
<sequence>MQKRVDFWVKIYSHYTTSQGVFHLVDDPSKILGEIDLTSIHQNKVLNDTQKRKLIDAEIKKKRQLYITRHKIKNPRQVRLQMGLKDRMRKAFYLSGKYLPQMEEIFEKENLPIELTRLVFVESSFNVYAQSKVGASGLWQIMPFVARPKGYITNHYDKRNHPVYATKLAAQILKQNHRSLKSWPLAVTAYNHGLTGVKRMMQRSEAVSIEGLIRSQNPTRTWGFASKNFYACFLAVLEVERRATDLFGDNLLKAHALSFREYKLPEATNKDVVLKWFGGSMTRFRQMNPHLNWAVIRNRQSVPAGVPLMIPEQNFYLVAN</sequence>
<dbReference type="Proteomes" id="UP000012040">
    <property type="component" value="Chromosome"/>
</dbReference>
<keyword evidence="4" id="KW-1185">Reference proteome</keyword>
<gene>
    <name evidence="3" type="ORF">A11Q_2040</name>
</gene>
<evidence type="ECO:0000256" key="1">
    <source>
        <dbReference type="ARBA" id="ARBA00007734"/>
    </source>
</evidence>
<organism evidence="3 4">
    <name type="scientific">Pseudobdellovibrio exovorus JSS</name>
    <dbReference type="NCBI Taxonomy" id="1184267"/>
    <lineage>
        <taxon>Bacteria</taxon>
        <taxon>Pseudomonadati</taxon>
        <taxon>Bdellovibrionota</taxon>
        <taxon>Bdellovibrionia</taxon>
        <taxon>Bdellovibrionales</taxon>
        <taxon>Pseudobdellovibrionaceae</taxon>
        <taxon>Pseudobdellovibrio</taxon>
    </lineage>
</organism>
<evidence type="ECO:0000313" key="3">
    <source>
        <dbReference type="EMBL" id="AGH96256.1"/>
    </source>
</evidence>
<evidence type="ECO:0000313" key="4">
    <source>
        <dbReference type="Proteomes" id="UP000012040"/>
    </source>
</evidence>
<proteinExistence type="inferred from homology"/>
<dbReference type="Gene3D" id="1.10.530.10">
    <property type="match status" value="1"/>
</dbReference>
<evidence type="ECO:0000259" key="2">
    <source>
        <dbReference type="Pfam" id="PF01464"/>
    </source>
</evidence>
<reference evidence="3 4" key="1">
    <citation type="journal article" date="2013" name="ISME J.">
        <title>By their genes ye shall know them: genomic signatures of predatory bacteria.</title>
        <authorList>
            <person name="Pasternak Z."/>
            <person name="Pietrokovski S."/>
            <person name="Rotem O."/>
            <person name="Gophna U."/>
            <person name="Lurie-Weinberger M.N."/>
            <person name="Jurkevitch E."/>
        </authorList>
    </citation>
    <scope>NUCLEOTIDE SEQUENCE [LARGE SCALE GENOMIC DNA]</scope>
    <source>
        <strain evidence="3 4">JSS</strain>
    </source>
</reference>
<dbReference type="InterPro" id="IPR008258">
    <property type="entry name" value="Transglycosylase_SLT_dom_1"/>
</dbReference>
<accession>M4VDY9</accession>
<dbReference type="PANTHER" id="PTHR37423:SF2">
    <property type="entry name" value="MEMBRANE-BOUND LYTIC MUREIN TRANSGLYCOSYLASE C"/>
    <property type="match status" value="1"/>
</dbReference>
<dbReference type="AlphaFoldDB" id="M4VDY9"/>
<protein>
    <submittedName>
        <fullName evidence="3">Membrane-bound lytic murein transglycosylase, putative</fullName>
    </submittedName>
</protein>
<dbReference type="eggNOG" id="COG0741">
    <property type="taxonomic scope" value="Bacteria"/>
</dbReference>